<dbReference type="SMART" id="SM00419">
    <property type="entry name" value="HTH_CRP"/>
    <property type="match status" value="1"/>
</dbReference>
<dbReference type="RefSeq" id="WP_148377374.1">
    <property type="nucleotide sequence ID" value="NZ_VSIY01000004.1"/>
</dbReference>
<dbReference type="InterPro" id="IPR000595">
    <property type="entry name" value="cNMP-bd_dom"/>
</dbReference>
<keyword evidence="1" id="KW-0805">Transcription regulation</keyword>
<dbReference type="InterPro" id="IPR036388">
    <property type="entry name" value="WH-like_DNA-bd_sf"/>
</dbReference>
<dbReference type="GO" id="GO:0005829">
    <property type="term" value="C:cytosol"/>
    <property type="evidence" value="ECO:0007669"/>
    <property type="project" value="TreeGrafter"/>
</dbReference>
<dbReference type="Pfam" id="PF13545">
    <property type="entry name" value="HTH_Crp_2"/>
    <property type="match status" value="1"/>
</dbReference>
<dbReference type="InterPro" id="IPR036390">
    <property type="entry name" value="WH_DNA-bd_sf"/>
</dbReference>
<dbReference type="Pfam" id="PF00027">
    <property type="entry name" value="cNMP_binding"/>
    <property type="match status" value="1"/>
</dbReference>
<evidence type="ECO:0000256" key="3">
    <source>
        <dbReference type="ARBA" id="ARBA00023163"/>
    </source>
</evidence>
<dbReference type="InterPro" id="IPR012318">
    <property type="entry name" value="HTH_CRP"/>
</dbReference>
<dbReference type="PROSITE" id="PS50042">
    <property type="entry name" value="CNMP_BINDING_3"/>
    <property type="match status" value="1"/>
</dbReference>
<reference evidence="6 7" key="1">
    <citation type="submission" date="2019-08" db="EMBL/GenBank/DDBJ databases">
        <title>Identification of a novel species of the genus Boseongicola.</title>
        <authorList>
            <person name="Zhang X.-Q."/>
        </authorList>
    </citation>
    <scope>NUCLEOTIDE SEQUENCE [LARGE SCALE GENOMIC DNA]</scope>
    <source>
        <strain evidence="6 7">HY14</strain>
    </source>
</reference>
<dbReference type="PANTHER" id="PTHR24567">
    <property type="entry name" value="CRP FAMILY TRANSCRIPTIONAL REGULATORY PROTEIN"/>
    <property type="match status" value="1"/>
</dbReference>
<dbReference type="SMART" id="SM00100">
    <property type="entry name" value="cNMP"/>
    <property type="match status" value="1"/>
</dbReference>
<dbReference type="SUPFAM" id="SSF46785">
    <property type="entry name" value="Winged helix' DNA-binding domain"/>
    <property type="match status" value="1"/>
</dbReference>
<evidence type="ECO:0000256" key="2">
    <source>
        <dbReference type="ARBA" id="ARBA00023125"/>
    </source>
</evidence>
<evidence type="ECO:0000256" key="1">
    <source>
        <dbReference type="ARBA" id="ARBA00023015"/>
    </source>
</evidence>
<keyword evidence="2" id="KW-0238">DNA-binding</keyword>
<dbReference type="SUPFAM" id="SSF51206">
    <property type="entry name" value="cAMP-binding domain-like"/>
    <property type="match status" value="1"/>
</dbReference>
<accession>A0A5D0RML1</accession>
<evidence type="ECO:0000313" key="6">
    <source>
        <dbReference type="EMBL" id="TYB82349.1"/>
    </source>
</evidence>
<evidence type="ECO:0000313" key="7">
    <source>
        <dbReference type="Proteomes" id="UP000322080"/>
    </source>
</evidence>
<feature type="domain" description="Cyclic nucleotide-binding" evidence="4">
    <location>
        <begin position="19"/>
        <end position="122"/>
    </location>
</feature>
<keyword evidence="3" id="KW-0804">Transcription</keyword>
<dbReference type="GO" id="GO:0003677">
    <property type="term" value="F:DNA binding"/>
    <property type="evidence" value="ECO:0007669"/>
    <property type="project" value="UniProtKB-KW"/>
</dbReference>
<protein>
    <submittedName>
        <fullName evidence="6">Crp/Fnr family transcriptional regulator</fullName>
    </submittedName>
</protein>
<dbReference type="InterPro" id="IPR018490">
    <property type="entry name" value="cNMP-bd_dom_sf"/>
</dbReference>
<dbReference type="AlphaFoldDB" id="A0A5D0RML1"/>
<feature type="domain" description="HTH crp-type" evidence="5">
    <location>
        <begin position="153"/>
        <end position="221"/>
    </location>
</feature>
<proteinExistence type="predicted"/>
<dbReference type="InterPro" id="IPR014710">
    <property type="entry name" value="RmlC-like_jellyroll"/>
</dbReference>
<comment type="caution">
    <text evidence="6">The sequence shown here is derived from an EMBL/GenBank/DDBJ whole genome shotgun (WGS) entry which is preliminary data.</text>
</comment>
<dbReference type="Gene3D" id="2.60.120.10">
    <property type="entry name" value="Jelly Rolls"/>
    <property type="match status" value="1"/>
</dbReference>
<dbReference type="PROSITE" id="PS51063">
    <property type="entry name" value="HTH_CRP_2"/>
    <property type="match status" value="1"/>
</dbReference>
<dbReference type="CDD" id="cd00038">
    <property type="entry name" value="CAP_ED"/>
    <property type="match status" value="1"/>
</dbReference>
<dbReference type="EMBL" id="VSIY01000004">
    <property type="protein sequence ID" value="TYB82349.1"/>
    <property type="molecule type" value="Genomic_DNA"/>
</dbReference>
<name>A0A5D0RML1_9RHOB</name>
<organism evidence="6 7">
    <name type="scientific">Maritimibacter fusiformis</name>
    <dbReference type="NCBI Taxonomy" id="2603819"/>
    <lineage>
        <taxon>Bacteria</taxon>
        <taxon>Pseudomonadati</taxon>
        <taxon>Pseudomonadota</taxon>
        <taxon>Alphaproteobacteria</taxon>
        <taxon>Rhodobacterales</taxon>
        <taxon>Roseobacteraceae</taxon>
        <taxon>Maritimibacter</taxon>
    </lineage>
</organism>
<dbReference type="PANTHER" id="PTHR24567:SF74">
    <property type="entry name" value="HTH-TYPE TRANSCRIPTIONAL REGULATOR ARCR"/>
    <property type="match status" value="1"/>
</dbReference>
<dbReference type="GO" id="GO:0003700">
    <property type="term" value="F:DNA-binding transcription factor activity"/>
    <property type="evidence" value="ECO:0007669"/>
    <property type="project" value="TreeGrafter"/>
</dbReference>
<dbReference type="Gene3D" id="1.10.10.10">
    <property type="entry name" value="Winged helix-like DNA-binding domain superfamily/Winged helix DNA-binding domain"/>
    <property type="match status" value="1"/>
</dbReference>
<evidence type="ECO:0000259" key="5">
    <source>
        <dbReference type="PROSITE" id="PS51063"/>
    </source>
</evidence>
<sequence length="239" mass="26429">MQTVQFTDEIVAVARESLLFSSAPKEVSDLLLRRAVLTSHPHGTTIFAQDDPADAIFVVIEGWVKLYRIAQSGTEAVVGVFTKRHSFGEAAALRGGRYPVYAETVTDTMLLRIDARDLLDLLRSQPEVSIAMLTATFAHLHGLIAQIEQLKARTAPQRVAEFLLDLTKCKVGPCSVMLPYDKVLIAGRLGMKPESLSRAFSRLREHGVRIKRNSADIRDVEALRAYADDSGSRTIWPQG</sequence>
<evidence type="ECO:0000259" key="4">
    <source>
        <dbReference type="PROSITE" id="PS50042"/>
    </source>
</evidence>
<gene>
    <name evidence="6" type="ORF">FVF75_06415</name>
</gene>
<keyword evidence="7" id="KW-1185">Reference proteome</keyword>
<dbReference type="InterPro" id="IPR050397">
    <property type="entry name" value="Env_Response_Regulators"/>
</dbReference>
<dbReference type="Proteomes" id="UP000322080">
    <property type="component" value="Unassembled WGS sequence"/>
</dbReference>